<comment type="caution">
    <text evidence="2">The sequence shown here is derived from an EMBL/GenBank/DDBJ whole genome shotgun (WGS) entry which is preliminary data.</text>
</comment>
<protein>
    <recommendedName>
        <fullName evidence="4">Secreted protein</fullName>
    </recommendedName>
</protein>
<feature type="region of interest" description="Disordered" evidence="1">
    <location>
        <begin position="46"/>
        <end position="65"/>
    </location>
</feature>
<proteinExistence type="predicted"/>
<dbReference type="EMBL" id="JAVRFB010000044">
    <property type="protein sequence ID" value="MDT0406625.1"/>
    <property type="molecule type" value="Genomic_DNA"/>
</dbReference>
<dbReference type="Proteomes" id="UP001180503">
    <property type="component" value="Unassembled WGS sequence"/>
</dbReference>
<reference evidence="3" key="1">
    <citation type="submission" date="2023-07" db="EMBL/GenBank/DDBJ databases">
        <title>30 novel species of actinomycetes from the DSMZ collection.</title>
        <authorList>
            <person name="Nouioui I."/>
        </authorList>
    </citation>
    <scope>NUCLEOTIDE SEQUENCE [LARGE SCALE GENOMIC DNA]</scope>
    <source>
        <strain evidence="3">DSM 41635</strain>
    </source>
</reference>
<evidence type="ECO:0000313" key="2">
    <source>
        <dbReference type="EMBL" id="MDT0406625.1"/>
    </source>
</evidence>
<evidence type="ECO:0000256" key="1">
    <source>
        <dbReference type="SAM" id="MobiDB-lite"/>
    </source>
</evidence>
<organism evidence="2 3">
    <name type="scientific">Streptomyces edwardsiae</name>
    <dbReference type="NCBI Taxonomy" id="3075527"/>
    <lineage>
        <taxon>Bacteria</taxon>
        <taxon>Bacillati</taxon>
        <taxon>Actinomycetota</taxon>
        <taxon>Actinomycetes</taxon>
        <taxon>Kitasatosporales</taxon>
        <taxon>Streptomycetaceae</taxon>
        <taxon>Streptomyces</taxon>
    </lineage>
</organism>
<feature type="compositionally biased region" description="Low complexity" evidence="1">
    <location>
        <begin position="228"/>
        <end position="248"/>
    </location>
</feature>
<evidence type="ECO:0008006" key="4">
    <source>
        <dbReference type="Google" id="ProtNLM"/>
    </source>
</evidence>
<feature type="compositionally biased region" description="Basic and acidic residues" evidence="1">
    <location>
        <begin position="255"/>
        <end position="265"/>
    </location>
</feature>
<gene>
    <name evidence="2" type="ORF">RM528_32805</name>
</gene>
<feature type="region of interest" description="Disordered" evidence="1">
    <location>
        <begin position="118"/>
        <end position="305"/>
    </location>
</feature>
<accession>A0ABU2QSY9</accession>
<sequence length="305" mass="30421">MTWPAAVPGAALRAMRTAAGRRAVRLALLVGAVFVLGVLCGGERAQAADGGPVPETGLGAPVADAPPGPNSPASLVDALTVPSPDTAGPIGRLTGTVVRTVDERVARPVAELAEAVTGRLDETTHSGLPGLAHPVPLPGLTRPAPPPGPAGVPERTSPESAAPGPRPDTATQAPSHAPHRDTQDGPKAPDGQARTPGPLTGPFLHGPEPTRGTVPVTDAHPAHRPAQDAEPAPRAPDAPGAPAGRPDGVTGGRAAVDHGTERPGGDTRTVAACPRPPLRPVPGAVERAGATGERDPYRAVPVSPA</sequence>
<dbReference type="RefSeq" id="WP_311711486.1">
    <property type="nucleotide sequence ID" value="NZ_JAVRFB010000044.1"/>
</dbReference>
<evidence type="ECO:0000313" key="3">
    <source>
        <dbReference type="Proteomes" id="UP001180503"/>
    </source>
</evidence>
<name>A0ABU2QSY9_9ACTN</name>